<keyword evidence="6" id="KW-0812">Transmembrane</keyword>
<dbReference type="AlphaFoldDB" id="A0A811QSX5"/>
<sequence length="318" mass="34819">MASPEPRTVFLVFIVILAIVVIILLGICWKFLKPDIMRKLMRPRSPGSDVPEYFSSNMSGNLRTITYFDYATLKKATRDFNQKNQLGRGGFGPVYLGKLDDGRKVAVKQLSVGKSGQGESEFFVEVNMITSIQHKNLVRLVGCCSEGSQRLLVYEFMKNKSLDKILFGMAALRAVQDPGARGPEGAGRRARREGGAAGVPDRAAVRAAVPEPPAGHVGRRADADDEGRPVRPGAHEAGVPRQEEPQGQERHVGHGDGDEVGVLLDEHAVARGGQAVRHELWHLAGVRSRGCPACRTLLCAFKLYEPLLNYTVVDSYDF</sequence>
<organism evidence="8 9">
    <name type="scientific">Miscanthus lutarioriparius</name>
    <dbReference type="NCBI Taxonomy" id="422564"/>
    <lineage>
        <taxon>Eukaryota</taxon>
        <taxon>Viridiplantae</taxon>
        <taxon>Streptophyta</taxon>
        <taxon>Embryophyta</taxon>
        <taxon>Tracheophyta</taxon>
        <taxon>Spermatophyta</taxon>
        <taxon>Magnoliopsida</taxon>
        <taxon>Liliopsida</taxon>
        <taxon>Poales</taxon>
        <taxon>Poaceae</taxon>
        <taxon>PACMAD clade</taxon>
        <taxon>Panicoideae</taxon>
        <taxon>Andropogonodae</taxon>
        <taxon>Andropogoneae</taxon>
        <taxon>Saccharinae</taxon>
        <taxon>Miscanthus</taxon>
    </lineage>
</organism>
<evidence type="ECO:0000256" key="2">
    <source>
        <dbReference type="ARBA" id="ARBA00022741"/>
    </source>
</evidence>
<dbReference type="Pfam" id="PF07714">
    <property type="entry name" value="PK_Tyr_Ser-Thr"/>
    <property type="match status" value="1"/>
</dbReference>
<evidence type="ECO:0000256" key="1">
    <source>
        <dbReference type="ARBA" id="ARBA00022679"/>
    </source>
</evidence>
<proteinExistence type="predicted"/>
<dbReference type="InterPro" id="IPR052059">
    <property type="entry name" value="CR_Ser/Thr_kinase"/>
</dbReference>
<evidence type="ECO:0000256" key="6">
    <source>
        <dbReference type="SAM" id="Phobius"/>
    </source>
</evidence>
<dbReference type="EMBL" id="CAJGYO010000011">
    <property type="protein sequence ID" value="CAD6259215.1"/>
    <property type="molecule type" value="Genomic_DNA"/>
</dbReference>
<feature type="compositionally biased region" description="Basic and acidic residues" evidence="5">
    <location>
        <begin position="241"/>
        <end position="256"/>
    </location>
</feature>
<name>A0A811QSX5_9POAL</name>
<gene>
    <name evidence="8" type="ORF">NCGR_LOCUS42656</name>
</gene>
<dbReference type="InterPro" id="IPR001245">
    <property type="entry name" value="Ser-Thr/Tyr_kinase_cat_dom"/>
</dbReference>
<comment type="caution">
    <text evidence="8">The sequence shown here is derived from an EMBL/GenBank/DDBJ whole genome shotgun (WGS) entry which is preliminary data.</text>
</comment>
<dbReference type="SMART" id="SM00219">
    <property type="entry name" value="TyrKc"/>
    <property type="match status" value="1"/>
</dbReference>
<evidence type="ECO:0000256" key="5">
    <source>
        <dbReference type="SAM" id="MobiDB-lite"/>
    </source>
</evidence>
<evidence type="ECO:0000313" key="8">
    <source>
        <dbReference type="EMBL" id="CAD6259215.1"/>
    </source>
</evidence>
<evidence type="ECO:0000313" key="9">
    <source>
        <dbReference type="Proteomes" id="UP000604825"/>
    </source>
</evidence>
<keyword evidence="1" id="KW-0808">Transferase</keyword>
<feature type="compositionally biased region" description="Low complexity" evidence="5">
    <location>
        <begin position="198"/>
        <end position="209"/>
    </location>
</feature>
<keyword evidence="6" id="KW-1133">Transmembrane helix</keyword>
<dbReference type="GO" id="GO:0005524">
    <property type="term" value="F:ATP binding"/>
    <property type="evidence" value="ECO:0007669"/>
    <property type="project" value="UniProtKB-KW"/>
</dbReference>
<dbReference type="PROSITE" id="PS50011">
    <property type="entry name" value="PROTEIN_KINASE_DOM"/>
    <property type="match status" value="1"/>
</dbReference>
<dbReference type="FunFam" id="3.30.200.20:FF:000327">
    <property type="entry name" value="Cysteine-rich receptor-like protein kinase 10"/>
    <property type="match status" value="1"/>
</dbReference>
<evidence type="ECO:0000259" key="7">
    <source>
        <dbReference type="PROSITE" id="PS50011"/>
    </source>
</evidence>
<keyword evidence="2" id="KW-0547">Nucleotide-binding</keyword>
<dbReference type="PANTHER" id="PTHR47973">
    <property type="entry name" value="CYSTEINE-RICH RECEPTOR-LIKE PROTEIN KINASE 3"/>
    <property type="match status" value="1"/>
</dbReference>
<reference evidence="8" key="1">
    <citation type="submission" date="2020-10" db="EMBL/GenBank/DDBJ databases">
        <authorList>
            <person name="Han B."/>
            <person name="Lu T."/>
            <person name="Zhao Q."/>
            <person name="Huang X."/>
            <person name="Zhao Y."/>
        </authorList>
    </citation>
    <scope>NUCLEOTIDE SEQUENCE</scope>
</reference>
<evidence type="ECO:0000256" key="3">
    <source>
        <dbReference type="ARBA" id="ARBA00022777"/>
    </source>
</evidence>
<keyword evidence="3" id="KW-0418">Kinase</keyword>
<protein>
    <recommendedName>
        <fullName evidence="7">Protein kinase domain-containing protein</fullName>
    </recommendedName>
</protein>
<dbReference type="InterPro" id="IPR020635">
    <property type="entry name" value="Tyr_kinase_cat_dom"/>
</dbReference>
<dbReference type="SUPFAM" id="SSF56112">
    <property type="entry name" value="Protein kinase-like (PK-like)"/>
    <property type="match status" value="1"/>
</dbReference>
<feature type="domain" description="Protein kinase" evidence="7">
    <location>
        <begin position="80"/>
        <end position="318"/>
    </location>
</feature>
<feature type="transmembrane region" description="Helical" evidence="6">
    <location>
        <begin position="12"/>
        <end position="32"/>
    </location>
</feature>
<dbReference type="Proteomes" id="UP000604825">
    <property type="component" value="Unassembled WGS sequence"/>
</dbReference>
<dbReference type="InterPro" id="IPR000719">
    <property type="entry name" value="Prot_kinase_dom"/>
</dbReference>
<dbReference type="GO" id="GO:0004713">
    <property type="term" value="F:protein tyrosine kinase activity"/>
    <property type="evidence" value="ECO:0007669"/>
    <property type="project" value="InterPro"/>
</dbReference>
<accession>A0A811QSX5</accession>
<keyword evidence="9" id="KW-1185">Reference proteome</keyword>
<keyword evidence="4" id="KW-0067">ATP-binding</keyword>
<dbReference type="Gene3D" id="3.30.200.20">
    <property type="entry name" value="Phosphorylase Kinase, domain 1"/>
    <property type="match status" value="1"/>
</dbReference>
<dbReference type="InterPro" id="IPR011009">
    <property type="entry name" value="Kinase-like_dom_sf"/>
</dbReference>
<keyword evidence="6" id="KW-0472">Membrane</keyword>
<evidence type="ECO:0000256" key="4">
    <source>
        <dbReference type="ARBA" id="ARBA00022840"/>
    </source>
</evidence>
<feature type="compositionally biased region" description="Basic and acidic residues" evidence="5">
    <location>
        <begin position="219"/>
        <end position="229"/>
    </location>
</feature>
<feature type="region of interest" description="Disordered" evidence="5">
    <location>
        <begin position="178"/>
        <end position="256"/>
    </location>
</feature>
<dbReference type="OrthoDB" id="778574at2759"/>